<protein>
    <submittedName>
        <fullName evidence="1">Uncharacterized protein</fullName>
    </submittedName>
</protein>
<evidence type="ECO:0000313" key="1">
    <source>
        <dbReference type="EMBL" id="KAA4627885.1"/>
    </source>
</evidence>
<sequence>MSEIIGGLAVLGFIVMLSASNAIFEIRKLERERKERDLKALKEQEDWLLVQKGIAMERATFTKMAQATLAKGPCKEIV</sequence>
<dbReference type="EMBL" id="VWFQ01000288">
    <property type="protein sequence ID" value="KAA4627885.1"/>
    <property type="molecule type" value="Genomic_DNA"/>
</dbReference>
<accession>A0A642BXC4</accession>
<proteinExistence type="predicted"/>
<organism evidence="1">
    <name type="scientific">Bacteroides ovatus</name>
    <dbReference type="NCBI Taxonomy" id="28116"/>
    <lineage>
        <taxon>Bacteria</taxon>
        <taxon>Pseudomonadati</taxon>
        <taxon>Bacteroidota</taxon>
        <taxon>Bacteroidia</taxon>
        <taxon>Bacteroidales</taxon>
        <taxon>Bacteroidaceae</taxon>
        <taxon>Bacteroides</taxon>
    </lineage>
</organism>
<name>A0A642BXC4_BACOV</name>
<gene>
    <name evidence="1" type="ORF">F3B52_28485</name>
</gene>
<comment type="caution">
    <text evidence="1">The sequence shown here is derived from an EMBL/GenBank/DDBJ whole genome shotgun (WGS) entry which is preliminary data.</text>
</comment>
<reference evidence="1" key="1">
    <citation type="journal article" date="2019" name="Nat. Med.">
        <title>A library of human gut bacterial isolates paired with longitudinal multiomics data enables mechanistic microbiome research.</title>
        <authorList>
            <person name="Poyet M."/>
            <person name="Groussin M."/>
            <person name="Gibbons S.M."/>
            <person name="Avila-Pacheco J."/>
            <person name="Jiang X."/>
            <person name="Kearney S.M."/>
            <person name="Perrotta A.R."/>
            <person name="Berdy B."/>
            <person name="Zhao S."/>
            <person name="Lieberman T.D."/>
            <person name="Swanson P.K."/>
            <person name="Smith M."/>
            <person name="Roesemann S."/>
            <person name="Alexander J.E."/>
            <person name="Rich S.A."/>
            <person name="Livny J."/>
            <person name="Vlamakis H."/>
            <person name="Clish C."/>
            <person name="Bullock K."/>
            <person name="Deik A."/>
            <person name="Scott J."/>
            <person name="Pierce K.A."/>
            <person name="Xavier R.J."/>
            <person name="Alm E.J."/>
        </authorList>
    </citation>
    <scope>NUCLEOTIDE SEQUENCE</scope>
    <source>
        <strain evidence="1">BIOML-A16</strain>
    </source>
</reference>
<dbReference type="AlphaFoldDB" id="A0A642BXC4"/>